<reference evidence="2" key="1">
    <citation type="submission" date="2021-02" db="EMBL/GenBank/DDBJ databases">
        <authorList>
            <person name="Nowell W R."/>
        </authorList>
    </citation>
    <scope>NUCLEOTIDE SEQUENCE</scope>
</reference>
<feature type="non-terminal residue" evidence="2">
    <location>
        <position position="74"/>
    </location>
</feature>
<gene>
    <name evidence="2" type="ORF">SMN809_LOCUS34984</name>
</gene>
<evidence type="ECO:0000256" key="1">
    <source>
        <dbReference type="SAM" id="MobiDB-lite"/>
    </source>
</evidence>
<dbReference type="AlphaFoldDB" id="A0A8S2XIN2"/>
<dbReference type="EMBL" id="CAJOBI010082135">
    <property type="protein sequence ID" value="CAF4502715.1"/>
    <property type="molecule type" value="Genomic_DNA"/>
</dbReference>
<sequence>MSPTNNSSSFQHASSVESNLSFDRRPSVDSSAKQEQQQQQQVLFIGEASDDDDDDALGTNLNKLKVHNHSTENV</sequence>
<organism evidence="2 3">
    <name type="scientific">Rotaria magnacalcarata</name>
    <dbReference type="NCBI Taxonomy" id="392030"/>
    <lineage>
        <taxon>Eukaryota</taxon>
        <taxon>Metazoa</taxon>
        <taxon>Spiralia</taxon>
        <taxon>Gnathifera</taxon>
        <taxon>Rotifera</taxon>
        <taxon>Eurotatoria</taxon>
        <taxon>Bdelloidea</taxon>
        <taxon>Philodinida</taxon>
        <taxon>Philodinidae</taxon>
        <taxon>Rotaria</taxon>
    </lineage>
</organism>
<feature type="region of interest" description="Disordered" evidence="1">
    <location>
        <begin position="1"/>
        <end position="61"/>
    </location>
</feature>
<name>A0A8S2XIN2_9BILA</name>
<accession>A0A8S2XIN2</accession>
<proteinExistence type="predicted"/>
<evidence type="ECO:0000313" key="3">
    <source>
        <dbReference type="Proteomes" id="UP000676336"/>
    </source>
</evidence>
<protein>
    <submittedName>
        <fullName evidence="2">Uncharacterized protein</fullName>
    </submittedName>
</protein>
<feature type="non-terminal residue" evidence="2">
    <location>
        <position position="1"/>
    </location>
</feature>
<feature type="compositionally biased region" description="Polar residues" evidence="1">
    <location>
        <begin position="1"/>
        <end position="21"/>
    </location>
</feature>
<dbReference type="Proteomes" id="UP000676336">
    <property type="component" value="Unassembled WGS sequence"/>
</dbReference>
<evidence type="ECO:0000313" key="2">
    <source>
        <dbReference type="EMBL" id="CAF4502715.1"/>
    </source>
</evidence>
<comment type="caution">
    <text evidence="2">The sequence shown here is derived from an EMBL/GenBank/DDBJ whole genome shotgun (WGS) entry which is preliminary data.</text>
</comment>